<evidence type="ECO:0000256" key="2">
    <source>
        <dbReference type="ARBA" id="ARBA00022723"/>
    </source>
</evidence>
<dbReference type="RefSeq" id="WP_125670341.1">
    <property type="nucleotide sequence ID" value="NZ_RCOS01000026.1"/>
</dbReference>
<evidence type="ECO:0000256" key="1">
    <source>
        <dbReference type="ARBA" id="ARBA00011062"/>
    </source>
</evidence>
<dbReference type="GO" id="GO:0005737">
    <property type="term" value="C:cytoplasm"/>
    <property type="evidence" value="ECO:0007669"/>
    <property type="project" value="UniProtKB-SubCell"/>
</dbReference>
<dbReference type="GO" id="GO:0046872">
    <property type="term" value="F:metal ion binding"/>
    <property type="evidence" value="ECO:0007669"/>
    <property type="project" value="UniProtKB-UniRule"/>
</dbReference>
<evidence type="ECO:0000313" key="6">
    <source>
        <dbReference type="EMBL" id="RSN78014.1"/>
    </source>
</evidence>
<dbReference type="GO" id="GO:0000166">
    <property type="term" value="F:nucleotide binding"/>
    <property type="evidence" value="ECO:0007669"/>
    <property type="project" value="UniProtKB-KW"/>
</dbReference>
<dbReference type="OrthoDB" id="26873at2157"/>
<sequence length="297" mass="32944">MEVKVKKLYVVIFFMHRVLLTNDDGIHSAPFKALWKALIEKGFNVSVVVPEREMSAAGKGITLHKPLRIWRIPTKVGGAYKIAHLVSGTPGDTVTVALRYLLEDKPEAVLSGINVGDNMTVDNIFTSGTIAAAIQAALMGFKSAAFSVEIPQNEEPRPADKFRIHALIATEIAEWVLENGLPDGVDLLNVNFPFKISDDTPVRLTKLAKVKFENYVLERVDPRGKPYYWIGSNPIAISEEMRGTDYYALTVEKAISITPIGLNFISPLEERKADREVIVDKMNDLISVISNLVISLR</sequence>
<dbReference type="Pfam" id="PF01975">
    <property type="entry name" value="SurE"/>
    <property type="match status" value="1"/>
</dbReference>
<proteinExistence type="inferred from homology"/>
<accession>A0A429GVZ5</accession>
<comment type="function">
    <text evidence="4">Nucleotidase that shows phosphatase activity on nucleoside 5'-monophosphates.</text>
</comment>
<keyword evidence="8" id="KW-1185">Reference proteome</keyword>
<dbReference type="Proteomes" id="UP000277582">
    <property type="component" value="Unassembled WGS sequence"/>
</dbReference>
<dbReference type="InterPro" id="IPR030048">
    <property type="entry name" value="SurE"/>
</dbReference>
<comment type="similarity">
    <text evidence="1 4">Belongs to the SurE nucleotidase family.</text>
</comment>
<comment type="catalytic activity">
    <reaction evidence="4">
        <text>a ribonucleoside 5'-phosphate + H2O = a ribonucleoside + phosphate</text>
        <dbReference type="Rhea" id="RHEA:12484"/>
        <dbReference type="ChEBI" id="CHEBI:15377"/>
        <dbReference type="ChEBI" id="CHEBI:18254"/>
        <dbReference type="ChEBI" id="CHEBI:43474"/>
        <dbReference type="ChEBI" id="CHEBI:58043"/>
        <dbReference type="EC" id="3.1.3.5"/>
    </reaction>
</comment>
<comment type="cofactor">
    <cofactor evidence="4">
        <name>a divalent metal cation</name>
        <dbReference type="ChEBI" id="CHEBI:60240"/>
    </cofactor>
    <text evidence="4">Binds 1 divalent metal cation per subunit.</text>
</comment>
<comment type="caution">
    <text evidence="6">The sequence shown here is derived from an EMBL/GenBank/DDBJ whole genome shotgun (WGS) entry which is preliminary data.</text>
</comment>
<evidence type="ECO:0000256" key="3">
    <source>
        <dbReference type="ARBA" id="ARBA00022801"/>
    </source>
</evidence>
<dbReference type="EC" id="3.1.3.5" evidence="4"/>
<evidence type="ECO:0000256" key="4">
    <source>
        <dbReference type="HAMAP-Rule" id="MF_00060"/>
    </source>
</evidence>
<feature type="domain" description="Survival protein SurE-like phosphatase/nucleotidase" evidence="5">
    <location>
        <begin position="18"/>
        <end position="212"/>
    </location>
</feature>
<dbReference type="Proteomes" id="UP000316217">
    <property type="component" value="Unassembled WGS sequence"/>
</dbReference>
<evidence type="ECO:0000259" key="5">
    <source>
        <dbReference type="Pfam" id="PF01975"/>
    </source>
</evidence>
<dbReference type="HAMAP" id="MF_00060">
    <property type="entry name" value="SurE"/>
    <property type="match status" value="1"/>
</dbReference>
<keyword evidence="3 4" id="KW-0378">Hydrolase</keyword>
<name>A0A429GVZ5_9CREN</name>
<dbReference type="EMBL" id="RCOS01000026">
    <property type="protein sequence ID" value="RSN78014.1"/>
    <property type="molecule type" value="Genomic_DNA"/>
</dbReference>
<dbReference type="SUPFAM" id="SSF64167">
    <property type="entry name" value="SurE-like"/>
    <property type="match status" value="1"/>
</dbReference>
<keyword evidence="4" id="KW-0963">Cytoplasm</keyword>
<keyword evidence="2 4" id="KW-0479">Metal-binding</keyword>
<feature type="binding site" evidence="4">
    <location>
        <position position="23"/>
    </location>
    <ligand>
        <name>a divalent metal cation</name>
        <dbReference type="ChEBI" id="CHEBI:60240"/>
    </ligand>
</feature>
<dbReference type="InterPro" id="IPR002828">
    <property type="entry name" value="SurE-like_Pase/nucleotidase"/>
</dbReference>
<dbReference type="NCBIfam" id="TIGR00087">
    <property type="entry name" value="surE"/>
    <property type="match status" value="1"/>
</dbReference>
<feature type="binding site" evidence="4">
    <location>
        <position position="114"/>
    </location>
    <ligand>
        <name>a divalent metal cation</name>
        <dbReference type="ChEBI" id="CHEBI:60240"/>
    </ligand>
</feature>
<reference evidence="6 8" key="1">
    <citation type="submission" date="2018-10" db="EMBL/GenBank/DDBJ databases">
        <title>Co-occurring genomic capacity for anaerobic methane metabolism and dissimilatory sulfite reduction discovered in the Korarchaeota.</title>
        <authorList>
            <person name="Mckay L.J."/>
            <person name="Dlakic M."/>
            <person name="Fields M.W."/>
            <person name="Delmont T.O."/>
            <person name="Eren A.M."/>
            <person name="Jay Z.J."/>
            <person name="Klingelsmith K.B."/>
            <person name="Rusch D.B."/>
            <person name="Inskeep W.P."/>
        </authorList>
    </citation>
    <scope>NUCLEOTIDE SEQUENCE [LARGE SCALE GENOMIC DNA]</scope>
    <source>
        <strain evidence="6 8">MDKW</strain>
    </source>
</reference>
<evidence type="ECO:0000313" key="9">
    <source>
        <dbReference type="Proteomes" id="UP000316217"/>
    </source>
</evidence>
<organism evidence="6 8">
    <name type="scientific">Candidatus Methanodesulfokora washburnensis</name>
    <dbReference type="NCBI Taxonomy" id="2478471"/>
    <lineage>
        <taxon>Archaea</taxon>
        <taxon>Thermoproteota</taxon>
        <taxon>Candidatus Korarchaeia</taxon>
        <taxon>Candidatus Korarchaeia incertae sedis</taxon>
        <taxon>Candidatus Methanodesulfokora</taxon>
    </lineage>
</organism>
<feature type="binding site" evidence="4">
    <location>
        <position position="55"/>
    </location>
    <ligand>
        <name>a divalent metal cation</name>
        <dbReference type="ChEBI" id="CHEBI:60240"/>
    </ligand>
</feature>
<dbReference type="AlphaFoldDB" id="A0A429GVZ5"/>
<evidence type="ECO:0000313" key="7">
    <source>
        <dbReference type="EMBL" id="RZN63117.1"/>
    </source>
</evidence>
<dbReference type="PANTHER" id="PTHR30457:SF0">
    <property type="entry name" value="PHOSPHATASE, PUTATIVE (AFU_ORTHOLOGUE AFUA_4G01070)-RELATED"/>
    <property type="match status" value="1"/>
</dbReference>
<evidence type="ECO:0000313" key="8">
    <source>
        <dbReference type="Proteomes" id="UP000277582"/>
    </source>
</evidence>
<dbReference type="Gene3D" id="3.40.1210.10">
    <property type="entry name" value="Survival protein SurE-like phosphatase/nucleotidase"/>
    <property type="match status" value="1"/>
</dbReference>
<reference evidence="7 9" key="2">
    <citation type="journal article" date="2019" name="Nat. Microbiol.">
        <title>Wide diversity of methane and short-chain alkane metabolisms in uncultured archaea.</title>
        <authorList>
            <person name="Borrel G."/>
            <person name="Adam P.S."/>
            <person name="McKay L.J."/>
            <person name="Chen L.X."/>
            <person name="Sierra-Garcia I.N."/>
            <person name="Sieber C.M."/>
            <person name="Letourneur Q."/>
            <person name="Ghozlane A."/>
            <person name="Andersen G.L."/>
            <person name="Li W.J."/>
            <person name="Hallam S.J."/>
            <person name="Muyzer G."/>
            <person name="de Oliveira V.M."/>
            <person name="Inskeep W.P."/>
            <person name="Banfield J.F."/>
            <person name="Gribaldo S."/>
        </authorList>
    </citation>
    <scope>NUCLEOTIDE SEQUENCE [LARGE SCALE GENOMIC DNA]</scope>
    <source>
        <strain evidence="7">NM4</strain>
    </source>
</reference>
<dbReference type="PANTHER" id="PTHR30457">
    <property type="entry name" value="5'-NUCLEOTIDASE SURE"/>
    <property type="match status" value="1"/>
</dbReference>
<gene>
    <name evidence="4 6" type="primary">surE</name>
    <name evidence="6" type="ORF">D6D85_01730</name>
    <name evidence="7" type="ORF">EF810_01345</name>
</gene>
<protein>
    <recommendedName>
        <fullName evidence="4">5'-nucleotidase SurE</fullName>
        <ecNumber evidence="4">3.1.3.5</ecNumber>
    </recommendedName>
    <alternativeName>
        <fullName evidence="4">Nucleoside 5'-monophosphate phosphohydrolase</fullName>
    </alternativeName>
</protein>
<comment type="subcellular location">
    <subcellularLocation>
        <location evidence="4">Cytoplasm</location>
    </subcellularLocation>
</comment>
<keyword evidence="4" id="KW-0547">Nucleotide-binding</keyword>
<feature type="binding site" evidence="4">
    <location>
        <position position="24"/>
    </location>
    <ligand>
        <name>a divalent metal cation</name>
        <dbReference type="ChEBI" id="CHEBI:60240"/>
    </ligand>
</feature>
<dbReference type="GO" id="GO:0008253">
    <property type="term" value="F:5'-nucleotidase activity"/>
    <property type="evidence" value="ECO:0007669"/>
    <property type="project" value="UniProtKB-UniRule"/>
</dbReference>
<dbReference type="EMBL" id="RXII01000023">
    <property type="protein sequence ID" value="RZN63117.1"/>
    <property type="molecule type" value="Genomic_DNA"/>
</dbReference>
<dbReference type="InterPro" id="IPR036523">
    <property type="entry name" value="SurE-like_sf"/>
</dbReference>